<evidence type="ECO:0000313" key="3">
    <source>
        <dbReference type="Proteomes" id="UP000518752"/>
    </source>
</evidence>
<sequence>MALRRNRTSRTEHEQLEAKEDPMALSDQYYGSPSRYAEVRREICDFIESHSERYEGFVDVDEFGDTGVRKDKGGGLAAYVAAEYQGYTAWTGLCDPERSTAAKKSKIALQKPGDSPLKYTRSNSAKGLDGDGDASMSSKADQDSTIYVAYHDWEHFSSVRNLRGPHSGIPRVREAAPPPTAGSSSSSEEGAERKEKEKKEATRFKAKEKAASNPEKPKSAQRTGFKLKIPPRVSLPPPILTTTAPTPISLGGSPLSSLPPSPSPDDHEDPFDATTVLLPPSAPPSVATSPPVSHSPSPVPGTSSEQLSEPEDADMDSPTADLSATVTLPPLPSAPSTQSLPSIVTYSSAYTPYPLNFVSYPYTYGSYPAHLTQKTPTATTVSYSYPSFPISNTGAGSGSEAIASSASASASTSNIAYHSAQTPTANYQKSPSSLYVDDAMATIHSNSHPAPTPPPHSGYFVTNDSSKGPVTVAIDPLSNLTHLTHLLPPPRIQRSPKRSFEESLGGEEGGGSNESSGISSGSSGSTESKRSRMEVHSVDAVAVDGRKEAMVGDSPEPDHASSTLPSLEGPSTSAADSQTAARRSSARHPPALASSVSRTCTSELSEESGGEDEADGDNDADNDDDDEDYVDDEDTHGDEEGDDDGEEDDLKPNLNRVTRSYVIPKATKTRLGVEKDLGQCRSNVP</sequence>
<feature type="compositionally biased region" description="Polar residues" evidence="1">
    <location>
        <begin position="560"/>
        <end position="579"/>
    </location>
</feature>
<proteinExistence type="predicted"/>
<feature type="compositionally biased region" description="Low complexity" evidence="1">
    <location>
        <begin position="580"/>
        <end position="595"/>
    </location>
</feature>
<feature type="compositionally biased region" description="Acidic residues" evidence="1">
    <location>
        <begin position="604"/>
        <end position="649"/>
    </location>
</feature>
<dbReference type="Proteomes" id="UP000518752">
    <property type="component" value="Unassembled WGS sequence"/>
</dbReference>
<feature type="compositionally biased region" description="Low complexity" evidence="1">
    <location>
        <begin position="240"/>
        <end position="256"/>
    </location>
</feature>
<dbReference type="Gene3D" id="3.90.70.80">
    <property type="match status" value="1"/>
</dbReference>
<dbReference type="AlphaFoldDB" id="A0A8H5CPT0"/>
<feature type="compositionally biased region" description="Low complexity" evidence="1">
    <location>
        <begin position="513"/>
        <end position="526"/>
    </location>
</feature>
<comment type="caution">
    <text evidence="2">The sequence shown here is derived from an EMBL/GenBank/DDBJ whole genome shotgun (WGS) entry which is preliminary data.</text>
</comment>
<evidence type="ECO:0000313" key="2">
    <source>
        <dbReference type="EMBL" id="KAF5344768.1"/>
    </source>
</evidence>
<organism evidence="2 3">
    <name type="scientific">Collybiopsis confluens</name>
    <dbReference type="NCBI Taxonomy" id="2823264"/>
    <lineage>
        <taxon>Eukaryota</taxon>
        <taxon>Fungi</taxon>
        <taxon>Dikarya</taxon>
        <taxon>Basidiomycota</taxon>
        <taxon>Agaricomycotina</taxon>
        <taxon>Agaricomycetes</taxon>
        <taxon>Agaricomycetidae</taxon>
        <taxon>Agaricales</taxon>
        <taxon>Marasmiineae</taxon>
        <taxon>Omphalotaceae</taxon>
        <taxon>Collybiopsis</taxon>
    </lineage>
</organism>
<feature type="compositionally biased region" description="Basic and acidic residues" evidence="1">
    <location>
        <begin position="527"/>
        <end position="537"/>
    </location>
</feature>
<dbReference type="EMBL" id="JAACJN010000394">
    <property type="protein sequence ID" value="KAF5344768.1"/>
    <property type="molecule type" value="Genomic_DNA"/>
</dbReference>
<name>A0A8H5CPT0_9AGAR</name>
<gene>
    <name evidence="2" type="ORF">D9757_013434</name>
</gene>
<keyword evidence="3" id="KW-1185">Reference proteome</keyword>
<accession>A0A8H5CPT0</accession>
<protein>
    <submittedName>
        <fullName evidence="2">Uncharacterized protein</fullName>
    </submittedName>
</protein>
<feature type="region of interest" description="Disordered" evidence="1">
    <location>
        <begin position="1"/>
        <end position="29"/>
    </location>
</feature>
<evidence type="ECO:0000256" key="1">
    <source>
        <dbReference type="SAM" id="MobiDB-lite"/>
    </source>
</evidence>
<feature type="region of interest" description="Disordered" evidence="1">
    <location>
        <begin position="104"/>
        <end position="140"/>
    </location>
</feature>
<feature type="region of interest" description="Disordered" evidence="1">
    <location>
        <begin position="483"/>
        <end position="657"/>
    </location>
</feature>
<feature type="compositionally biased region" description="Low complexity" evidence="1">
    <location>
        <begin position="274"/>
        <end position="304"/>
    </location>
</feature>
<feature type="region of interest" description="Disordered" evidence="1">
    <location>
        <begin position="444"/>
        <end position="464"/>
    </location>
</feature>
<feature type="region of interest" description="Disordered" evidence="1">
    <location>
        <begin position="164"/>
        <end position="340"/>
    </location>
</feature>
<dbReference type="OrthoDB" id="409956at2759"/>
<reference evidence="2 3" key="1">
    <citation type="journal article" date="2020" name="ISME J.">
        <title>Uncovering the hidden diversity of litter-decomposition mechanisms in mushroom-forming fungi.</title>
        <authorList>
            <person name="Floudas D."/>
            <person name="Bentzer J."/>
            <person name="Ahren D."/>
            <person name="Johansson T."/>
            <person name="Persson P."/>
            <person name="Tunlid A."/>
        </authorList>
    </citation>
    <scope>NUCLEOTIDE SEQUENCE [LARGE SCALE GENOMIC DNA]</scope>
    <source>
        <strain evidence="2 3">CBS 406.79</strain>
    </source>
</reference>
<feature type="compositionally biased region" description="Basic and acidic residues" evidence="1">
    <location>
        <begin position="9"/>
        <end position="22"/>
    </location>
</feature>
<feature type="compositionally biased region" description="Basic and acidic residues" evidence="1">
    <location>
        <begin position="190"/>
        <end position="218"/>
    </location>
</feature>